<sequence length="149" mass="17197">MKLKILSKRYGMASGSNSILAFSGEILEPINGTLLANATVYRCSNLHDEGDCERILFITVREICHKITETNQAWSFIFSNLKPPLLCPIQPGYYEMKRGQPDYEKLKWLVDDYHVFKAYINIFEEQSNDILVCLYAVVRAAVVREWLKD</sequence>
<reference evidence="1 2" key="1">
    <citation type="submission" date="2022-12" db="EMBL/GenBank/DDBJ databases">
        <title>Chromosome-level genome assembly of true bugs.</title>
        <authorList>
            <person name="Ma L."/>
            <person name="Li H."/>
        </authorList>
    </citation>
    <scope>NUCLEOTIDE SEQUENCE [LARGE SCALE GENOMIC DNA]</scope>
    <source>
        <strain evidence="1">Lab_2022b</strain>
    </source>
</reference>
<dbReference type="AlphaFoldDB" id="A0AAW1CYK9"/>
<keyword evidence="2" id="KW-1185">Reference proteome</keyword>
<comment type="caution">
    <text evidence="1">The sequence shown here is derived from an EMBL/GenBank/DDBJ whole genome shotgun (WGS) entry which is preliminary data.</text>
</comment>
<gene>
    <name evidence="1" type="ORF">O3M35_011721</name>
</gene>
<accession>A0AAW1CYK9</accession>
<dbReference type="EMBL" id="JAPXFL010000008">
    <property type="protein sequence ID" value="KAK9503075.1"/>
    <property type="molecule type" value="Genomic_DNA"/>
</dbReference>
<name>A0AAW1CYK9_9HEMI</name>
<evidence type="ECO:0000313" key="1">
    <source>
        <dbReference type="EMBL" id="KAK9503075.1"/>
    </source>
</evidence>
<dbReference type="Proteomes" id="UP001461498">
    <property type="component" value="Unassembled WGS sequence"/>
</dbReference>
<evidence type="ECO:0000313" key="2">
    <source>
        <dbReference type="Proteomes" id="UP001461498"/>
    </source>
</evidence>
<proteinExistence type="predicted"/>
<protein>
    <submittedName>
        <fullName evidence="1">Uncharacterized protein</fullName>
    </submittedName>
</protein>
<organism evidence="1 2">
    <name type="scientific">Rhynocoris fuscipes</name>
    <dbReference type="NCBI Taxonomy" id="488301"/>
    <lineage>
        <taxon>Eukaryota</taxon>
        <taxon>Metazoa</taxon>
        <taxon>Ecdysozoa</taxon>
        <taxon>Arthropoda</taxon>
        <taxon>Hexapoda</taxon>
        <taxon>Insecta</taxon>
        <taxon>Pterygota</taxon>
        <taxon>Neoptera</taxon>
        <taxon>Paraneoptera</taxon>
        <taxon>Hemiptera</taxon>
        <taxon>Heteroptera</taxon>
        <taxon>Panheteroptera</taxon>
        <taxon>Cimicomorpha</taxon>
        <taxon>Reduviidae</taxon>
        <taxon>Harpactorinae</taxon>
        <taxon>Harpactorini</taxon>
        <taxon>Rhynocoris</taxon>
    </lineage>
</organism>